<dbReference type="EMBL" id="VDFV01000005">
    <property type="protein sequence ID" value="TNC72996.1"/>
    <property type="molecule type" value="Genomic_DNA"/>
</dbReference>
<dbReference type="AlphaFoldDB" id="A0A5C4NIW0"/>
<organism evidence="3 4">
    <name type="scientific">Rubellimicrobium roseum</name>
    <dbReference type="NCBI Taxonomy" id="687525"/>
    <lineage>
        <taxon>Bacteria</taxon>
        <taxon>Pseudomonadati</taxon>
        <taxon>Pseudomonadota</taxon>
        <taxon>Alphaproteobacteria</taxon>
        <taxon>Rhodobacterales</taxon>
        <taxon>Roseobacteraceae</taxon>
        <taxon>Rubellimicrobium</taxon>
    </lineage>
</organism>
<keyword evidence="4" id="KW-1185">Reference proteome</keyword>
<feature type="chain" id="PRO_5022998188" evidence="2">
    <location>
        <begin position="21"/>
        <end position="205"/>
    </location>
</feature>
<accession>A0A5C4NIW0</accession>
<dbReference type="OrthoDB" id="7863996at2"/>
<name>A0A5C4NIW0_9RHOB</name>
<feature type="signal peptide" evidence="2">
    <location>
        <begin position="1"/>
        <end position="20"/>
    </location>
</feature>
<keyword evidence="2" id="KW-0732">Signal</keyword>
<evidence type="ECO:0000256" key="1">
    <source>
        <dbReference type="SAM" id="Phobius"/>
    </source>
</evidence>
<comment type="caution">
    <text evidence="3">The sequence shown here is derived from an EMBL/GenBank/DDBJ whole genome shotgun (WGS) entry which is preliminary data.</text>
</comment>
<gene>
    <name evidence="3" type="ORF">FHG71_06775</name>
</gene>
<evidence type="ECO:0000313" key="4">
    <source>
        <dbReference type="Proteomes" id="UP000305709"/>
    </source>
</evidence>
<dbReference type="NCBIfam" id="TIGR02595">
    <property type="entry name" value="PEP_CTERM"/>
    <property type="match status" value="1"/>
</dbReference>
<dbReference type="InterPro" id="IPR022472">
    <property type="entry name" value="VPLPA-CTERM"/>
</dbReference>
<reference evidence="3 4" key="1">
    <citation type="submission" date="2019-06" db="EMBL/GenBank/DDBJ databases">
        <authorList>
            <person name="Jiang L."/>
        </authorList>
    </citation>
    <scope>NUCLEOTIDE SEQUENCE [LARGE SCALE GENOMIC DNA]</scope>
    <source>
        <strain evidence="3 4">YIM 48858</strain>
    </source>
</reference>
<dbReference type="RefSeq" id="WP_139080875.1">
    <property type="nucleotide sequence ID" value="NZ_VDFV01000005.1"/>
</dbReference>
<keyword evidence="1" id="KW-0472">Membrane</keyword>
<evidence type="ECO:0000256" key="2">
    <source>
        <dbReference type="SAM" id="SignalP"/>
    </source>
</evidence>
<keyword evidence="1" id="KW-1133">Transmembrane helix</keyword>
<dbReference type="Proteomes" id="UP000305709">
    <property type="component" value="Unassembled WGS sequence"/>
</dbReference>
<feature type="transmembrane region" description="Helical" evidence="1">
    <location>
        <begin position="177"/>
        <end position="197"/>
    </location>
</feature>
<keyword evidence="1" id="KW-0812">Transmembrane</keyword>
<protein>
    <submittedName>
        <fullName evidence="3">VPLPA-CTERM sorting domain-containing protein</fullName>
    </submittedName>
</protein>
<sequence>MKKLLAAAAVCLTCASGANAAVLTFEDVPGGSVQNTFDDMPTYLGFSFNSTLDWIDLVATPNWWNYGAKSGDFAILNNIGGQGVITAADGSDFTFGGLWAKAWSTVPESGGEPSLFGQLTGLLDGVQVWSVETALNGSYQAFGAQDGAIDQLVLGFGNHFLVDDIYLNESMGDVAPVPVPASLPLLAGGLAGLGLMARRRAKRVA</sequence>
<dbReference type="NCBIfam" id="TIGR03370">
    <property type="entry name" value="VPLPA-CTERM"/>
    <property type="match status" value="1"/>
</dbReference>
<dbReference type="InterPro" id="IPR013424">
    <property type="entry name" value="Ice-binding_C"/>
</dbReference>
<evidence type="ECO:0000313" key="3">
    <source>
        <dbReference type="EMBL" id="TNC72996.1"/>
    </source>
</evidence>
<proteinExistence type="predicted"/>